<evidence type="ECO:0000256" key="1">
    <source>
        <dbReference type="SAM" id="MobiDB-lite"/>
    </source>
</evidence>
<sequence>MERPLTEYRFLHHLAELPFVQAVWLFGSRACGTARERSDIDLAILCPGATAPRRHGAGLGPGGGDRRGGGHAALDRRGAVRHPAGG</sequence>
<reference evidence="3 4" key="1">
    <citation type="submission" date="2019-03" db="EMBL/GenBank/DDBJ databases">
        <title>Paracraurococcus aquatilis NE82 genome sequence.</title>
        <authorList>
            <person name="Zhao Y."/>
            <person name="Du Z."/>
        </authorList>
    </citation>
    <scope>NUCLEOTIDE SEQUENCE [LARGE SCALE GENOMIC DNA]</scope>
    <source>
        <strain evidence="3 4">NE82</strain>
    </source>
</reference>
<evidence type="ECO:0000313" key="3">
    <source>
        <dbReference type="EMBL" id="TCZ66098.1"/>
    </source>
</evidence>
<dbReference type="Pfam" id="PF18765">
    <property type="entry name" value="Polbeta"/>
    <property type="match status" value="1"/>
</dbReference>
<dbReference type="OrthoDB" id="9809668at2"/>
<dbReference type="EMBL" id="SKBM01000002">
    <property type="protein sequence ID" value="TCZ66098.1"/>
    <property type="molecule type" value="Genomic_DNA"/>
</dbReference>
<protein>
    <submittedName>
        <fullName evidence="3">Nucleotidyltransferase domain-containing protein</fullName>
    </submittedName>
</protein>
<evidence type="ECO:0000259" key="2">
    <source>
        <dbReference type="Pfam" id="PF18765"/>
    </source>
</evidence>
<dbReference type="InterPro" id="IPR041633">
    <property type="entry name" value="Polbeta"/>
</dbReference>
<dbReference type="Proteomes" id="UP000295023">
    <property type="component" value="Unassembled WGS sequence"/>
</dbReference>
<proteinExistence type="predicted"/>
<name>A0A4R4DY94_9PROT</name>
<comment type="caution">
    <text evidence="3">The sequence shown here is derived from an EMBL/GenBank/DDBJ whole genome shotgun (WGS) entry which is preliminary data.</text>
</comment>
<organism evidence="3 4">
    <name type="scientific">Roseicella aquatilis</name>
    <dbReference type="NCBI Taxonomy" id="2527868"/>
    <lineage>
        <taxon>Bacteria</taxon>
        <taxon>Pseudomonadati</taxon>
        <taxon>Pseudomonadota</taxon>
        <taxon>Alphaproteobacteria</taxon>
        <taxon>Acetobacterales</taxon>
        <taxon>Roseomonadaceae</taxon>
        <taxon>Roseicella</taxon>
    </lineage>
</organism>
<evidence type="ECO:0000313" key="4">
    <source>
        <dbReference type="Proteomes" id="UP000295023"/>
    </source>
</evidence>
<dbReference type="GO" id="GO:0016740">
    <property type="term" value="F:transferase activity"/>
    <property type="evidence" value="ECO:0007669"/>
    <property type="project" value="UniProtKB-KW"/>
</dbReference>
<dbReference type="SUPFAM" id="SSF81301">
    <property type="entry name" value="Nucleotidyltransferase"/>
    <property type="match status" value="1"/>
</dbReference>
<dbReference type="InterPro" id="IPR043519">
    <property type="entry name" value="NT_sf"/>
</dbReference>
<gene>
    <name evidence="3" type="ORF">EXY23_03215</name>
</gene>
<keyword evidence="3" id="KW-0808">Transferase</keyword>
<feature type="region of interest" description="Disordered" evidence="1">
    <location>
        <begin position="53"/>
        <end position="86"/>
    </location>
</feature>
<accession>A0A4R4DY94</accession>
<dbReference type="AlphaFoldDB" id="A0A4R4DY94"/>
<feature type="domain" description="Polymerase beta nucleotidyltransferase" evidence="2">
    <location>
        <begin position="15"/>
        <end position="47"/>
    </location>
</feature>
<feature type="compositionally biased region" description="Basic and acidic residues" evidence="1">
    <location>
        <begin position="64"/>
        <end position="78"/>
    </location>
</feature>
<dbReference type="CDD" id="cd05403">
    <property type="entry name" value="NT_KNTase_like"/>
    <property type="match status" value="1"/>
</dbReference>
<keyword evidence="4" id="KW-1185">Reference proteome</keyword>
<dbReference type="Gene3D" id="3.30.460.10">
    <property type="entry name" value="Beta Polymerase, domain 2"/>
    <property type="match status" value="1"/>
</dbReference>